<organism evidence="1">
    <name type="scientific">Brassica campestris</name>
    <name type="common">Field mustard</name>
    <dbReference type="NCBI Taxonomy" id="3711"/>
    <lineage>
        <taxon>Eukaryota</taxon>
        <taxon>Viridiplantae</taxon>
        <taxon>Streptophyta</taxon>
        <taxon>Embryophyta</taxon>
        <taxon>Tracheophyta</taxon>
        <taxon>Spermatophyta</taxon>
        <taxon>Magnoliopsida</taxon>
        <taxon>eudicotyledons</taxon>
        <taxon>Gunneridae</taxon>
        <taxon>Pentapetalae</taxon>
        <taxon>rosids</taxon>
        <taxon>malvids</taxon>
        <taxon>Brassicales</taxon>
        <taxon>Brassicaceae</taxon>
        <taxon>Brassiceae</taxon>
        <taxon>Brassica</taxon>
    </lineage>
</organism>
<sequence>MITCLVELPHSTSEVAVSFIYALNCKYGRRYLWEELSSLATDPIIMGKPWAVLGDFNQTLNFRECIQHAELFDLSIRGNEFT</sequence>
<evidence type="ECO:0000313" key="1">
    <source>
        <dbReference type="EMBL" id="VDC88603.1"/>
    </source>
</evidence>
<accession>A0A3P6ALY6</accession>
<protein>
    <recommendedName>
        <fullName evidence="2">Endonuclease/exonuclease/phosphatase domain-containing protein</fullName>
    </recommendedName>
</protein>
<dbReference type="AlphaFoldDB" id="A0A3P6ALY6"/>
<gene>
    <name evidence="1" type="ORF">BRAA02T06903Z</name>
</gene>
<proteinExistence type="predicted"/>
<dbReference type="SUPFAM" id="SSF56219">
    <property type="entry name" value="DNase I-like"/>
    <property type="match status" value="1"/>
</dbReference>
<reference evidence="1" key="1">
    <citation type="submission" date="2018-11" db="EMBL/GenBank/DDBJ databases">
        <authorList>
            <consortium name="Genoscope - CEA"/>
            <person name="William W."/>
        </authorList>
    </citation>
    <scope>NUCLEOTIDE SEQUENCE</scope>
</reference>
<name>A0A3P6ALY6_BRACM</name>
<evidence type="ECO:0008006" key="2">
    <source>
        <dbReference type="Google" id="ProtNLM"/>
    </source>
</evidence>
<dbReference type="InterPro" id="IPR036691">
    <property type="entry name" value="Endo/exonu/phosph_ase_sf"/>
</dbReference>
<dbReference type="EMBL" id="LR031573">
    <property type="protein sequence ID" value="VDC88603.1"/>
    <property type="molecule type" value="Genomic_DNA"/>
</dbReference>